<organism evidence="1 2">
    <name type="scientific">Clunio marinus</name>
    <dbReference type="NCBI Taxonomy" id="568069"/>
    <lineage>
        <taxon>Eukaryota</taxon>
        <taxon>Metazoa</taxon>
        <taxon>Ecdysozoa</taxon>
        <taxon>Arthropoda</taxon>
        <taxon>Hexapoda</taxon>
        <taxon>Insecta</taxon>
        <taxon>Pterygota</taxon>
        <taxon>Neoptera</taxon>
        <taxon>Endopterygota</taxon>
        <taxon>Diptera</taxon>
        <taxon>Nematocera</taxon>
        <taxon>Chironomoidea</taxon>
        <taxon>Chironomidae</taxon>
        <taxon>Clunio</taxon>
    </lineage>
</organism>
<evidence type="ECO:0000313" key="2">
    <source>
        <dbReference type="Proteomes" id="UP000183832"/>
    </source>
</evidence>
<accession>A0A1J1HVL7</accession>
<evidence type="ECO:0000313" key="1">
    <source>
        <dbReference type="EMBL" id="CRK90193.1"/>
    </source>
</evidence>
<gene>
    <name evidence="1" type="ORF">CLUMA_CG003907</name>
</gene>
<sequence>MKQTTSTENCSQVDTLSTQEFPYYELLHDEHFPIFFVKTNEMLSKIYHAEMGAETKLRPNITSKSENGRIYITISNDWKQRK</sequence>
<protein>
    <submittedName>
        <fullName evidence="1">CLUMA_CG003907, isoform A</fullName>
    </submittedName>
</protein>
<dbReference type="Proteomes" id="UP000183832">
    <property type="component" value="Unassembled WGS sequence"/>
</dbReference>
<keyword evidence="2" id="KW-1185">Reference proteome</keyword>
<dbReference type="AlphaFoldDB" id="A0A1J1HVL7"/>
<dbReference type="EMBL" id="CVRI01000017">
    <property type="protein sequence ID" value="CRK90193.1"/>
    <property type="molecule type" value="Genomic_DNA"/>
</dbReference>
<proteinExistence type="predicted"/>
<name>A0A1J1HVL7_9DIPT</name>
<reference evidence="1 2" key="1">
    <citation type="submission" date="2015-04" db="EMBL/GenBank/DDBJ databases">
        <authorList>
            <person name="Syromyatnikov M.Y."/>
            <person name="Popov V.N."/>
        </authorList>
    </citation>
    <scope>NUCLEOTIDE SEQUENCE [LARGE SCALE GENOMIC DNA]</scope>
</reference>